<feature type="compositionally biased region" description="Low complexity" evidence="1">
    <location>
        <begin position="155"/>
        <end position="240"/>
    </location>
</feature>
<dbReference type="InterPro" id="IPR012337">
    <property type="entry name" value="RNaseH-like_sf"/>
</dbReference>
<proteinExistence type="predicted"/>
<gene>
    <name evidence="3" type="ORF">PGLA1383_LOCUS5214</name>
</gene>
<sequence>MAVIQTIEQEGRPLEIRADSRYVRNGALFHIASWRESGWRHVSNADLWQRLDKALSLRCKDSVRFVKVKGHATARHVRAGVVSQFDKLGNDAADKLATNGADLNHVDPTVLASAKCKQELAVYVQNLMLAILCARGAAIDGQLRQEAAANAHSLTSSDSQSNVGSSCSSDDSSSDNSSSNNNHSNTNNNTNNTNSNSNNINYNNNNNNNSNNNDNNNNNNNYRNKNNSNTINNAASNFSSLGSRVPRHPVDTSVFVISDEEDNQEENIAASSCSEHRVSPGHSEFDALHANQGSVPYANQRYSSGIRFRFSGRSMAFCVLAAWSSASGSAESTRFLRSILLRAATITLVVGRESPRPSSFSQWVS</sequence>
<dbReference type="OrthoDB" id="407198at2759"/>
<dbReference type="GO" id="GO:0003676">
    <property type="term" value="F:nucleic acid binding"/>
    <property type="evidence" value="ECO:0007669"/>
    <property type="project" value="InterPro"/>
</dbReference>
<feature type="region of interest" description="Disordered" evidence="1">
    <location>
        <begin position="153"/>
        <end position="245"/>
    </location>
</feature>
<dbReference type="Proteomes" id="UP000654075">
    <property type="component" value="Unassembled WGS sequence"/>
</dbReference>
<dbReference type="AlphaFoldDB" id="A0A813DHP4"/>
<dbReference type="Pfam" id="PF00075">
    <property type="entry name" value="RNase_H"/>
    <property type="match status" value="1"/>
</dbReference>
<feature type="domain" description="RNase H type-1" evidence="2">
    <location>
        <begin position="1"/>
        <end position="102"/>
    </location>
</feature>
<name>A0A813DHP4_POLGL</name>
<dbReference type="InterPro" id="IPR036397">
    <property type="entry name" value="RNaseH_sf"/>
</dbReference>
<dbReference type="SUPFAM" id="SSF53098">
    <property type="entry name" value="Ribonuclease H-like"/>
    <property type="match status" value="1"/>
</dbReference>
<evidence type="ECO:0000313" key="4">
    <source>
        <dbReference type="Proteomes" id="UP000654075"/>
    </source>
</evidence>
<evidence type="ECO:0000313" key="3">
    <source>
        <dbReference type="EMBL" id="CAE8586339.1"/>
    </source>
</evidence>
<accession>A0A813DHP4</accession>
<organism evidence="3 4">
    <name type="scientific">Polarella glacialis</name>
    <name type="common">Dinoflagellate</name>
    <dbReference type="NCBI Taxonomy" id="89957"/>
    <lineage>
        <taxon>Eukaryota</taxon>
        <taxon>Sar</taxon>
        <taxon>Alveolata</taxon>
        <taxon>Dinophyceae</taxon>
        <taxon>Suessiales</taxon>
        <taxon>Suessiaceae</taxon>
        <taxon>Polarella</taxon>
    </lineage>
</organism>
<protein>
    <recommendedName>
        <fullName evidence="2">RNase H type-1 domain-containing protein</fullName>
    </recommendedName>
</protein>
<evidence type="ECO:0000259" key="2">
    <source>
        <dbReference type="PROSITE" id="PS50879"/>
    </source>
</evidence>
<reference evidence="3" key="1">
    <citation type="submission" date="2021-02" db="EMBL/GenBank/DDBJ databases">
        <authorList>
            <person name="Dougan E. K."/>
            <person name="Rhodes N."/>
            <person name="Thang M."/>
            <person name="Chan C."/>
        </authorList>
    </citation>
    <scope>NUCLEOTIDE SEQUENCE</scope>
</reference>
<dbReference type="InterPro" id="IPR002156">
    <property type="entry name" value="RNaseH_domain"/>
</dbReference>
<comment type="caution">
    <text evidence="3">The sequence shown here is derived from an EMBL/GenBank/DDBJ whole genome shotgun (WGS) entry which is preliminary data.</text>
</comment>
<dbReference type="GO" id="GO:0004523">
    <property type="term" value="F:RNA-DNA hybrid ribonuclease activity"/>
    <property type="evidence" value="ECO:0007669"/>
    <property type="project" value="InterPro"/>
</dbReference>
<dbReference type="PROSITE" id="PS50879">
    <property type="entry name" value="RNASE_H_1"/>
    <property type="match status" value="1"/>
</dbReference>
<dbReference type="Gene3D" id="3.30.420.10">
    <property type="entry name" value="Ribonuclease H-like superfamily/Ribonuclease H"/>
    <property type="match status" value="1"/>
</dbReference>
<dbReference type="EMBL" id="CAJNNV010002013">
    <property type="protein sequence ID" value="CAE8586339.1"/>
    <property type="molecule type" value="Genomic_DNA"/>
</dbReference>
<evidence type="ECO:0000256" key="1">
    <source>
        <dbReference type="SAM" id="MobiDB-lite"/>
    </source>
</evidence>
<keyword evidence="4" id="KW-1185">Reference proteome</keyword>